<dbReference type="PRINTS" id="PR00344">
    <property type="entry name" value="BCTRLSENSOR"/>
</dbReference>
<accession>A0A9X4JWE5</accession>
<dbReference type="PANTHER" id="PTHR43304">
    <property type="entry name" value="PHYTOCHROME-LIKE PROTEIN CPH1"/>
    <property type="match status" value="1"/>
</dbReference>
<dbReference type="Gene3D" id="1.10.287.130">
    <property type="match status" value="1"/>
</dbReference>
<dbReference type="PROSITE" id="PS50113">
    <property type="entry name" value="PAC"/>
    <property type="match status" value="2"/>
</dbReference>
<dbReference type="NCBIfam" id="TIGR00229">
    <property type="entry name" value="sensory_box"/>
    <property type="match status" value="2"/>
</dbReference>
<dbReference type="AlphaFoldDB" id="A0A9X4JWE5"/>
<dbReference type="SMART" id="SM00086">
    <property type="entry name" value="PAC"/>
    <property type="match status" value="2"/>
</dbReference>
<dbReference type="InterPro" id="IPR013655">
    <property type="entry name" value="PAS_fold_3"/>
</dbReference>
<dbReference type="Pfam" id="PF02518">
    <property type="entry name" value="HATPase_c"/>
    <property type="match status" value="1"/>
</dbReference>
<evidence type="ECO:0000259" key="7">
    <source>
        <dbReference type="PROSITE" id="PS50109"/>
    </source>
</evidence>
<dbReference type="CDD" id="cd00130">
    <property type="entry name" value="PAS"/>
    <property type="match status" value="1"/>
</dbReference>
<evidence type="ECO:0000256" key="6">
    <source>
        <dbReference type="ARBA" id="ARBA00023012"/>
    </source>
</evidence>
<dbReference type="SMART" id="SM00388">
    <property type="entry name" value="HisKA"/>
    <property type="match status" value="1"/>
</dbReference>
<dbReference type="EC" id="2.7.13.3" evidence="2"/>
<dbReference type="SUPFAM" id="SSF47384">
    <property type="entry name" value="Homodimeric domain of signal transducing histidine kinase"/>
    <property type="match status" value="1"/>
</dbReference>
<gene>
    <name evidence="9" type="ORF">L7E55_11460</name>
</gene>
<evidence type="ECO:0000256" key="5">
    <source>
        <dbReference type="ARBA" id="ARBA00022777"/>
    </source>
</evidence>
<dbReference type="InterPro" id="IPR005467">
    <property type="entry name" value="His_kinase_dom"/>
</dbReference>
<organism evidence="9 10">
    <name type="scientific">Pelotomaculum isophthalicicum JI</name>
    <dbReference type="NCBI Taxonomy" id="947010"/>
    <lineage>
        <taxon>Bacteria</taxon>
        <taxon>Bacillati</taxon>
        <taxon>Bacillota</taxon>
        <taxon>Clostridia</taxon>
        <taxon>Eubacteriales</taxon>
        <taxon>Desulfotomaculaceae</taxon>
        <taxon>Pelotomaculum</taxon>
    </lineage>
</organism>
<dbReference type="Pfam" id="PF00512">
    <property type="entry name" value="HisKA"/>
    <property type="match status" value="1"/>
</dbReference>
<comment type="caution">
    <text evidence="9">The sequence shown here is derived from an EMBL/GenBank/DDBJ whole genome shotgun (WGS) entry which is preliminary data.</text>
</comment>
<comment type="catalytic activity">
    <reaction evidence="1">
        <text>ATP + protein L-histidine = ADP + protein N-phospho-L-histidine.</text>
        <dbReference type="EC" id="2.7.13.3"/>
    </reaction>
</comment>
<dbReference type="InterPro" id="IPR004358">
    <property type="entry name" value="Sig_transdc_His_kin-like_C"/>
</dbReference>
<keyword evidence="3" id="KW-0597">Phosphoprotein</keyword>
<dbReference type="InterPro" id="IPR003594">
    <property type="entry name" value="HATPase_dom"/>
</dbReference>
<dbReference type="Proteomes" id="UP001154312">
    <property type="component" value="Unassembled WGS sequence"/>
</dbReference>
<dbReference type="PROSITE" id="PS50109">
    <property type="entry name" value="HIS_KIN"/>
    <property type="match status" value="1"/>
</dbReference>
<reference evidence="9" key="1">
    <citation type="submission" date="2022-02" db="EMBL/GenBank/DDBJ databases">
        <authorList>
            <person name="Leng L."/>
        </authorList>
    </citation>
    <scope>NUCLEOTIDE SEQUENCE</scope>
    <source>
        <strain evidence="9">JI</strain>
    </source>
</reference>
<dbReference type="PANTHER" id="PTHR43304:SF1">
    <property type="entry name" value="PAC DOMAIN-CONTAINING PROTEIN"/>
    <property type="match status" value="1"/>
</dbReference>
<dbReference type="InterPro" id="IPR036097">
    <property type="entry name" value="HisK_dim/P_sf"/>
</dbReference>
<dbReference type="Pfam" id="PF08447">
    <property type="entry name" value="PAS_3"/>
    <property type="match status" value="1"/>
</dbReference>
<dbReference type="InterPro" id="IPR000014">
    <property type="entry name" value="PAS"/>
</dbReference>
<dbReference type="EMBL" id="JAKOAV010000021">
    <property type="protein sequence ID" value="MDF9408968.1"/>
    <property type="molecule type" value="Genomic_DNA"/>
</dbReference>
<evidence type="ECO:0000256" key="3">
    <source>
        <dbReference type="ARBA" id="ARBA00022553"/>
    </source>
</evidence>
<name>A0A9X4JWE5_9FIRM</name>
<feature type="domain" description="PAC" evidence="8">
    <location>
        <begin position="33"/>
        <end position="86"/>
    </location>
</feature>
<feature type="domain" description="Histidine kinase" evidence="7">
    <location>
        <begin position="222"/>
        <end position="424"/>
    </location>
</feature>
<keyword evidence="4" id="KW-0808">Transferase</keyword>
<sequence>MHISMWKKMIHPDDKPAVMKAFNEHLEGHTTRLENEHRLLAGSGEWKWIIDRGEVIARDNYGKPLRMVGTIVDITERKKAEETLRESEERYCLLFNNSIDAVLLADPGGGVYAANPEACRIFERTEDELCQSGIDCIIDTTDPSYYAVLKEWNRTGKFKGELTLKRKNGAIFTGEISSAIFKDKNGHYKTSIFIRDITERKQFEKEMARLDRLNLVGEMAAGIGHEIRNPMTTVRGFLQMLEGKQDCSKYKKYFNLMISELDRTNTIITEFLSLAKNKTVELKPQNINHIIQALFPLIEADGMITDKNIEIETSEVPDIALNEKEIRQLILNLVRNGFEAMSPGGKLTIKTFRDGDEVVFAVQDQGGGIKTDILDKIGTPFLTTKDYGTGLGLAVCFSIASRHNATINFETSLCGTTFFVRFKM</sequence>
<feature type="domain" description="PAC" evidence="8">
    <location>
        <begin position="158"/>
        <end position="209"/>
    </location>
</feature>
<keyword evidence="5" id="KW-0418">Kinase</keyword>
<evidence type="ECO:0000259" key="8">
    <source>
        <dbReference type="PROSITE" id="PS50113"/>
    </source>
</evidence>
<evidence type="ECO:0000313" key="9">
    <source>
        <dbReference type="EMBL" id="MDF9408968.1"/>
    </source>
</evidence>
<dbReference type="GO" id="GO:0000155">
    <property type="term" value="F:phosphorelay sensor kinase activity"/>
    <property type="evidence" value="ECO:0007669"/>
    <property type="project" value="InterPro"/>
</dbReference>
<dbReference type="InterPro" id="IPR001610">
    <property type="entry name" value="PAC"/>
</dbReference>
<dbReference type="Pfam" id="PF13426">
    <property type="entry name" value="PAS_9"/>
    <property type="match status" value="1"/>
</dbReference>
<dbReference type="Gene3D" id="3.30.565.10">
    <property type="entry name" value="Histidine kinase-like ATPase, C-terminal domain"/>
    <property type="match status" value="1"/>
</dbReference>
<evidence type="ECO:0000256" key="1">
    <source>
        <dbReference type="ARBA" id="ARBA00000085"/>
    </source>
</evidence>
<dbReference type="SMART" id="SM00091">
    <property type="entry name" value="PAS"/>
    <property type="match status" value="1"/>
</dbReference>
<evidence type="ECO:0000256" key="4">
    <source>
        <dbReference type="ARBA" id="ARBA00022679"/>
    </source>
</evidence>
<dbReference type="InterPro" id="IPR003661">
    <property type="entry name" value="HisK_dim/P_dom"/>
</dbReference>
<dbReference type="InterPro" id="IPR000700">
    <property type="entry name" value="PAS-assoc_C"/>
</dbReference>
<proteinExistence type="predicted"/>
<keyword evidence="10" id="KW-1185">Reference proteome</keyword>
<dbReference type="InterPro" id="IPR052162">
    <property type="entry name" value="Sensor_kinase/Photoreceptor"/>
</dbReference>
<dbReference type="SMART" id="SM00387">
    <property type="entry name" value="HATPase_c"/>
    <property type="match status" value="1"/>
</dbReference>
<dbReference type="SUPFAM" id="SSF55785">
    <property type="entry name" value="PYP-like sensor domain (PAS domain)"/>
    <property type="match status" value="2"/>
</dbReference>
<evidence type="ECO:0000313" key="10">
    <source>
        <dbReference type="Proteomes" id="UP001154312"/>
    </source>
</evidence>
<dbReference type="SUPFAM" id="SSF55874">
    <property type="entry name" value="ATPase domain of HSP90 chaperone/DNA topoisomerase II/histidine kinase"/>
    <property type="match status" value="1"/>
</dbReference>
<keyword evidence="6" id="KW-0902">Two-component regulatory system</keyword>
<evidence type="ECO:0000256" key="2">
    <source>
        <dbReference type="ARBA" id="ARBA00012438"/>
    </source>
</evidence>
<dbReference type="CDD" id="cd00082">
    <property type="entry name" value="HisKA"/>
    <property type="match status" value="1"/>
</dbReference>
<dbReference type="Gene3D" id="3.30.450.20">
    <property type="entry name" value="PAS domain"/>
    <property type="match status" value="2"/>
</dbReference>
<protein>
    <recommendedName>
        <fullName evidence="2">histidine kinase</fullName>
        <ecNumber evidence="2">2.7.13.3</ecNumber>
    </recommendedName>
</protein>
<dbReference type="InterPro" id="IPR036890">
    <property type="entry name" value="HATPase_C_sf"/>
</dbReference>
<dbReference type="InterPro" id="IPR035965">
    <property type="entry name" value="PAS-like_dom_sf"/>
</dbReference>